<dbReference type="CTD" id="20202439"/>
<keyword evidence="4" id="KW-1185">Reference proteome</keyword>
<organism evidence="3 4">
    <name type="scientific">Helobdella robusta</name>
    <name type="common">Californian leech</name>
    <dbReference type="NCBI Taxonomy" id="6412"/>
    <lineage>
        <taxon>Eukaryota</taxon>
        <taxon>Metazoa</taxon>
        <taxon>Spiralia</taxon>
        <taxon>Lophotrochozoa</taxon>
        <taxon>Annelida</taxon>
        <taxon>Clitellata</taxon>
        <taxon>Hirudinea</taxon>
        <taxon>Rhynchobdellida</taxon>
        <taxon>Glossiphoniidae</taxon>
        <taxon>Helobdella</taxon>
    </lineage>
</organism>
<keyword evidence="1" id="KW-0472">Membrane</keyword>
<dbReference type="Proteomes" id="UP000015101">
    <property type="component" value="Unassembled WGS sequence"/>
</dbReference>
<reference evidence="3" key="3">
    <citation type="submission" date="2015-06" db="UniProtKB">
        <authorList>
            <consortium name="EnsemblMetazoa"/>
        </authorList>
    </citation>
    <scope>IDENTIFICATION</scope>
</reference>
<feature type="transmembrane region" description="Helical" evidence="1">
    <location>
        <begin position="93"/>
        <end position="113"/>
    </location>
</feature>
<dbReference type="EnsemblMetazoa" id="HelroT168638">
    <property type="protein sequence ID" value="HelroP168638"/>
    <property type="gene ID" value="HelroG168638"/>
</dbReference>
<reference evidence="2 4" key="2">
    <citation type="journal article" date="2013" name="Nature">
        <title>Insights into bilaterian evolution from three spiralian genomes.</title>
        <authorList>
            <person name="Simakov O."/>
            <person name="Marletaz F."/>
            <person name="Cho S.J."/>
            <person name="Edsinger-Gonzales E."/>
            <person name="Havlak P."/>
            <person name="Hellsten U."/>
            <person name="Kuo D.H."/>
            <person name="Larsson T."/>
            <person name="Lv J."/>
            <person name="Arendt D."/>
            <person name="Savage R."/>
            <person name="Osoegawa K."/>
            <person name="de Jong P."/>
            <person name="Grimwood J."/>
            <person name="Chapman J.A."/>
            <person name="Shapiro H."/>
            <person name="Aerts A."/>
            <person name="Otillar R.P."/>
            <person name="Terry A.Y."/>
            <person name="Boore J.L."/>
            <person name="Grigoriev I.V."/>
            <person name="Lindberg D.R."/>
            <person name="Seaver E.C."/>
            <person name="Weisblat D.A."/>
            <person name="Putnam N.H."/>
            <person name="Rokhsar D.S."/>
        </authorList>
    </citation>
    <scope>NUCLEOTIDE SEQUENCE</scope>
</reference>
<evidence type="ECO:0000313" key="3">
    <source>
        <dbReference type="EnsemblMetazoa" id="HelroP168638"/>
    </source>
</evidence>
<name>T1F0T9_HELRO</name>
<proteinExistence type="predicted"/>
<dbReference type="CDD" id="cd00054">
    <property type="entry name" value="EGF_CA"/>
    <property type="match status" value="1"/>
</dbReference>
<dbReference type="GeneID" id="20202439"/>
<evidence type="ECO:0000256" key="1">
    <source>
        <dbReference type="SAM" id="Phobius"/>
    </source>
</evidence>
<dbReference type="AlphaFoldDB" id="T1F0T9"/>
<dbReference type="EMBL" id="AMQM01003024">
    <property type="status" value="NOT_ANNOTATED_CDS"/>
    <property type="molecule type" value="Genomic_DNA"/>
</dbReference>
<reference evidence="4" key="1">
    <citation type="submission" date="2012-12" db="EMBL/GenBank/DDBJ databases">
        <authorList>
            <person name="Hellsten U."/>
            <person name="Grimwood J."/>
            <person name="Chapman J.A."/>
            <person name="Shapiro H."/>
            <person name="Aerts A."/>
            <person name="Otillar R.P."/>
            <person name="Terry A.Y."/>
            <person name="Boore J.L."/>
            <person name="Simakov O."/>
            <person name="Marletaz F."/>
            <person name="Cho S.-J."/>
            <person name="Edsinger-Gonzales E."/>
            <person name="Havlak P."/>
            <person name="Kuo D.-H."/>
            <person name="Larsson T."/>
            <person name="Lv J."/>
            <person name="Arendt D."/>
            <person name="Savage R."/>
            <person name="Osoegawa K."/>
            <person name="de Jong P."/>
            <person name="Lindberg D.R."/>
            <person name="Seaver E.C."/>
            <person name="Weisblat D.A."/>
            <person name="Putnam N.H."/>
            <person name="Grigoriev I.V."/>
            <person name="Rokhsar D.S."/>
        </authorList>
    </citation>
    <scope>NUCLEOTIDE SEQUENCE</scope>
</reference>
<dbReference type="HOGENOM" id="CLU_2123713_0_0_1"/>
<evidence type="ECO:0000313" key="4">
    <source>
        <dbReference type="Proteomes" id="UP000015101"/>
    </source>
</evidence>
<gene>
    <name evidence="3" type="primary">20202439</name>
    <name evidence="2" type="ORF">HELRODRAFT_168638</name>
</gene>
<dbReference type="KEGG" id="hro:HELRODRAFT_168638"/>
<evidence type="ECO:0000313" key="2">
    <source>
        <dbReference type="EMBL" id="ESO08725.1"/>
    </source>
</evidence>
<dbReference type="EMBL" id="KB096023">
    <property type="protein sequence ID" value="ESO08725.1"/>
    <property type="molecule type" value="Genomic_DNA"/>
</dbReference>
<protein>
    <submittedName>
        <fullName evidence="2 3">Uncharacterized protein</fullName>
    </submittedName>
</protein>
<keyword evidence="1" id="KW-1133">Transmembrane helix</keyword>
<dbReference type="RefSeq" id="XP_009012747.1">
    <property type="nucleotide sequence ID" value="XM_009014499.1"/>
</dbReference>
<dbReference type="InParanoid" id="T1F0T9"/>
<accession>T1F0T9</accession>
<sequence>MNVLSSLYETAGITMEAVLKIYFVGGMRFRKIISANAFVRSACITTGLDAMVTNIDECKYTSVCQEMHCGCVNKVGYFKCVCTSVKHYLKHMLTAIIIFETVIIVPQIILNFFS</sequence>
<keyword evidence="1" id="KW-0812">Transmembrane</keyword>